<dbReference type="Gene3D" id="3.30.420.10">
    <property type="entry name" value="Ribonuclease H-like superfamily/Ribonuclease H"/>
    <property type="match status" value="1"/>
</dbReference>
<feature type="domain" description="Integrase catalytic" evidence="1">
    <location>
        <begin position="146"/>
        <end position="250"/>
    </location>
</feature>
<protein>
    <recommendedName>
        <fullName evidence="1">Integrase catalytic domain-containing protein</fullName>
    </recommendedName>
</protein>
<reference evidence="2" key="1">
    <citation type="submission" date="2018-05" db="EMBL/GenBank/DDBJ databases">
        <title>Draft genome of Mucuna pruriens seed.</title>
        <authorList>
            <person name="Nnadi N.E."/>
            <person name="Vos R."/>
            <person name="Hasami M.H."/>
            <person name="Devisetty U.K."/>
            <person name="Aguiy J.C."/>
        </authorList>
    </citation>
    <scope>NUCLEOTIDE SEQUENCE [LARGE SCALE GENOMIC DNA]</scope>
    <source>
        <strain evidence="2">JCA_2017</strain>
    </source>
</reference>
<dbReference type="PANTHER" id="PTHR35046">
    <property type="entry name" value="ZINC KNUCKLE (CCHC-TYPE) FAMILY PROTEIN"/>
    <property type="match status" value="1"/>
</dbReference>
<organism evidence="2 3">
    <name type="scientific">Mucuna pruriens</name>
    <name type="common">Velvet bean</name>
    <name type="synonym">Dolichos pruriens</name>
    <dbReference type="NCBI Taxonomy" id="157652"/>
    <lineage>
        <taxon>Eukaryota</taxon>
        <taxon>Viridiplantae</taxon>
        <taxon>Streptophyta</taxon>
        <taxon>Embryophyta</taxon>
        <taxon>Tracheophyta</taxon>
        <taxon>Spermatophyta</taxon>
        <taxon>Magnoliopsida</taxon>
        <taxon>eudicotyledons</taxon>
        <taxon>Gunneridae</taxon>
        <taxon>Pentapetalae</taxon>
        <taxon>rosids</taxon>
        <taxon>fabids</taxon>
        <taxon>Fabales</taxon>
        <taxon>Fabaceae</taxon>
        <taxon>Papilionoideae</taxon>
        <taxon>50 kb inversion clade</taxon>
        <taxon>NPAAA clade</taxon>
        <taxon>indigoferoid/millettioid clade</taxon>
        <taxon>Phaseoleae</taxon>
        <taxon>Mucuna</taxon>
    </lineage>
</organism>
<dbReference type="GO" id="GO:0015074">
    <property type="term" value="P:DNA integration"/>
    <property type="evidence" value="ECO:0007669"/>
    <property type="project" value="InterPro"/>
</dbReference>
<dbReference type="AlphaFoldDB" id="A0A371IEE0"/>
<evidence type="ECO:0000313" key="2">
    <source>
        <dbReference type="EMBL" id="RDY13397.1"/>
    </source>
</evidence>
<feature type="non-terminal residue" evidence="2">
    <location>
        <position position="1"/>
    </location>
</feature>
<accession>A0A371IEE0</accession>
<dbReference type="OrthoDB" id="2273864at2759"/>
<dbReference type="InterPro" id="IPR036397">
    <property type="entry name" value="RNaseH_sf"/>
</dbReference>
<dbReference type="Pfam" id="PF17921">
    <property type="entry name" value="Integrase_H2C2"/>
    <property type="match status" value="1"/>
</dbReference>
<gene>
    <name evidence="2" type="ORF">CR513_01707</name>
</gene>
<dbReference type="InterPro" id="IPR012337">
    <property type="entry name" value="RNaseH-like_sf"/>
</dbReference>
<sequence>MAYRTPLGMSPYQIVFGKACHIPVEIKHHAYWVVKRCNLAFDQVDKERKLQLQELEELHLEAMRTPRFTRKSREKRNKATDKTFKVNEHQLKLFHEHQLNVHKTYEALCQHFYWPKLRCDVDHICKKCLVCKMAQSKALSNGLYIPLLIPTTTWIDIYIDFVLGLFRSYSGRDLILVVVDRFSKMEHFISCHKNDDVCHVANLFFGEVVRLNGLPKSIVSDKDSKFQSNFWKILWGMLGTKLLCSATCHP</sequence>
<dbReference type="PROSITE" id="PS50994">
    <property type="entry name" value="INTEGRASE"/>
    <property type="match status" value="1"/>
</dbReference>
<evidence type="ECO:0000259" key="1">
    <source>
        <dbReference type="PROSITE" id="PS50994"/>
    </source>
</evidence>
<dbReference type="SUPFAM" id="SSF53098">
    <property type="entry name" value="Ribonuclease H-like"/>
    <property type="match status" value="1"/>
</dbReference>
<dbReference type="Proteomes" id="UP000257109">
    <property type="component" value="Unassembled WGS sequence"/>
</dbReference>
<dbReference type="Gene3D" id="1.10.340.70">
    <property type="match status" value="1"/>
</dbReference>
<dbReference type="InterPro" id="IPR001584">
    <property type="entry name" value="Integrase_cat-core"/>
</dbReference>
<dbReference type="PANTHER" id="PTHR35046:SF9">
    <property type="entry name" value="RNA-DIRECTED DNA POLYMERASE"/>
    <property type="match status" value="1"/>
</dbReference>
<dbReference type="STRING" id="157652.A0A371IEE0"/>
<dbReference type="GO" id="GO:0003676">
    <property type="term" value="F:nucleic acid binding"/>
    <property type="evidence" value="ECO:0007669"/>
    <property type="project" value="InterPro"/>
</dbReference>
<name>A0A371IEE0_MUCPR</name>
<dbReference type="EMBL" id="QJKJ01000288">
    <property type="protein sequence ID" value="RDY13397.1"/>
    <property type="molecule type" value="Genomic_DNA"/>
</dbReference>
<dbReference type="InterPro" id="IPR041588">
    <property type="entry name" value="Integrase_H2C2"/>
</dbReference>
<keyword evidence="3" id="KW-1185">Reference proteome</keyword>
<evidence type="ECO:0000313" key="3">
    <source>
        <dbReference type="Proteomes" id="UP000257109"/>
    </source>
</evidence>
<comment type="caution">
    <text evidence="2">The sequence shown here is derived from an EMBL/GenBank/DDBJ whole genome shotgun (WGS) entry which is preliminary data.</text>
</comment>
<proteinExistence type="predicted"/>